<name>A0A146LZ88_LYGHE</name>
<gene>
    <name evidence="1" type="ORF">g.11973</name>
</gene>
<reference evidence="1" key="1">
    <citation type="journal article" date="2016" name="Gigascience">
        <title>De novo construction of an expanded transcriptome assembly for the western tarnished plant bug, Lygus hesperus.</title>
        <authorList>
            <person name="Tassone E.E."/>
            <person name="Geib S.M."/>
            <person name="Hall B."/>
            <person name="Fabrick J.A."/>
            <person name="Brent C.S."/>
            <person name="Hull J.J."/>
        </authorList>
    </citation>
    <scope>NUCLEOTIDE SEQUENCE</scope>
</reference>
<feature type="non-terminal residue" evidence="1">
    <location>
        <position position="1"/>
    </location>
</feature>
<proteinExistence type="predicted"/>
<dbReference type="EMBL" id="GDHC01005725">
    <property type="protein sequence ID" value="JAQ12904.1"/>
    <property type="molecule type" value="Transcribed_RNA"/>
</dbReference>
<dbReference type="AlphaFoldDB" id="A0A146LZ88"/>
<protein>
    <submittedName>
        <fullName evidence="1">Uncharacterized protein</fullName>
    </submittedName>
</protein>
<accession>A0A146LZ88</accession>
<sequence length="126" mass="14193">LLLLLLLPTYFFNKYDVWVDIVEAFLPFTPILFRELSSVSVLYVIDSSPKEPLSSLVVTSLSKRFARESESTKDFYKHKFKETDKLDGMAFGVTLTVAACSTHFLLNVLVQPEGVATMLSLLLVQV</sequence>
<organism evidence="1">
    <name type="scientific">Lygus hesperus</name>
    <name type="common">Western plant bug</name>
    <dbReference type="NCBI Taxonomy" id="30085"/>
    <lineage>
        <taxon>Eukaryota</taxon>
        <taxon>Metazoa</taxon>
        <taxon>Ecdysozoa</taxon>
        <taxon>Arthropoda</taxon>
        <taxon>Hexapoda</taxon>
        <taxon>Insecta</taxon>
        <taxon>Pterygota</taxon>
        <taxon>Neoptera</taxon>
        <taxon>Paraneoptera</taxon>
        <taxon>Hemiptera</taxon>
        <taxon>Heteroptera</taxon>
        <taxon>Panheteroptera</taxon>
        <taxon>Cimicomorpha</taxon>
        <taxon>Miridae</taxon>
        <taxon>Mirini</taxon>
        <taxon>Lygus</taxon>
    </lineage>
</organism>
<evidence type="ECO:0000313" key="1">
    <source>
        <dbReference type="EMBL" id="JAQ12904.1"/>
    </source>
</evidence>